<dbReference type="InterPro" id="IPR025886">
    <property type="entry name" value="PP2-like"/>
</dbReference>
<dbReference type="PANTHER" id="PTHR32278">
    <property type="entry name" value="F-BOX DOMAIN-CONTAINING PROTEIN"/>
    <property type="match status" value="1"/>
</dbReference>
<evidence type="ECO:0000259" key="1">
    <source>
        <dbReference type="PROSITE" id="PS50181"/>
    </source>
</evidence>
<name>A0A371FF35_MUCPR</name>
<protein>
    <submittedName>
        <fullName evidence="2">F-box protein PP2-B11</fullName>
    </submittedName>
</protein>
<comment type="caution">
    <text evidence="2">The sequence shown here is derived from an EMBL/GenBank/DDBJ whole genome shotgun (WGS) entry which is preliminary data.</text>
</comment>
<dbReference type="CDD" id="cd22162">
    <property type="entry name" value="F-box_AtSKIP3-like"/>
    <property type="match status" value="3"/>
</dbReference>
<feature type="domain" description="F-box" evidence="1">
    <location>
        <begin position="1"/>
        <end position="46"/>
    </location>
</feature>
<dbReference type="InterPro" id="IPR001810">
    <property type="entry name" value="F-box_dom"/>
</dbReference>
<dbReference type="SUPFAM" id="SSF81383">
    <property type="entry name" value="F-box domain"/>
    <property type="match status" value="3"/>
</dbReference>
<sequence>MEIQGLPEGCVACIIAFTTPLDVCRVALVSKIFRSAADSDAVWERFLPSDYHSIVSLFPSLLNYSSKKTLYLALSDRPIIIEQGKKSFQLDRKSGNKCFMLAARSLFIVWGDNEEYWNWITDPDSRFPEVVELLDVCWLEIRGVINTLSLSPNTRYAAYLVFKMINAMEFDKWPVELSVSIFGGHDSTKNVCLYPKIKRPNRRVRGLQCPNVRGDGWLEIEMGEFFSTNLEEAEVQMSVKETKSGNWKKGLFLEGIEGLPEGCVACIIALTTPLDACRVSLVSKIFRSAADSDAVWERFLPSDYHSIISLFPSPLNYSSKKTLYLALSDRPIIIKQGRKSFQLDRKSGNKCYMLAARSLVIVWGDSEEYWNWTTDPDSRFPEVAELLDVCWLEIRGAINTLALSPNTRYGAYLVFKMINANGFDKWPVELSVSIFGSHDSTKNVCLYPNVLRPNRRVQGLQCPNVRGDGWLEIEMGEFFNTDLEEAEVQMSVKEIKGGHWKKGLFLEGIEVRPKGCIANVLSFTSPRDVCRLSSVSPTFRSAAESDAVWDKFLPADYHAMLSECSSLCLPSKKHLYLRLCQKPLLIDDGKKSFQLDKIYGKKCYMLSARVLFIVWGDTPRYWRWTSLPDARFSEVAELVSVCWLEIRGWMNTGMLSPKTLYGAYLVFKSNPAGTYGFDDQSVEVTIGIGGGDTRRRTVFLDSERGRRLRYQIVPRRTGIFNRARFMATAVEPPTREETNIDLQYPKKRDDGWLEVELGDFFNQGEEDKEVEMVVSEIKS</sequence>
<reference evidence="2" key="1">
    <citation type="submission" date="2018-05" db="EMBL/GenBank/DDBJ databases">
        <title>Draft genome of Mucuna pruriens seed.</title>
        <authorList>
            <person name="Nnadi N.E."/>
            <person name="Vos R."/>
            <person name="Hasami M.H."/>
            <person name="Devisetty U.K."/>
            <person name="Aguiy J.C."/>
        </authorList>
    </citation>
    <scope>NUCLEOTIDE SEQUENCE [LARGE SCALE GENOMIC DNA]</scope>
    <source>
        <strain evidence="2">JCA_2017</strain>
    </source>
</reference>
<dbReference type="AlphaFoldDB" id="A0A371FF35"/>
<dbReference type="Pfam" id="PF00646">
    <property type="entry name" value="F-box"/>
    <property type="match status" value="2"/>
</dbReference>
<dbReference type="EMBL" id="QJKJ01009338">
    <property type="protein sequence ID" value="RDX76919.1"/>
    <property type="molecule type" value="Genomic_DNA"/>
</dbReference>
<dbReference type="OrthoDB" id="1918565at2759"/>
<dbReference type="STRING" id="157652.A0A371FF35"/>
<proteinExistence type="predicted"/>
<dbReference type="PANTHER" id="PTHR32278:SF131">
    <property type="entry name" value="F-BOX PROTEIN PP2-A13"/>
    <property type="match status" value="1"/>
</dbReference>
<dbReference type="InterPro" id="IPR036047">
    <property type="entry name" value="F-box-like_dom_sf"/>
</dbReference>
<organism evidence="2 3">
    <name type="scientific">Mucuna pruriens</name>
    <name type="common">Velvet bean</name>
    <name type="synonym">Dolichos pruriens</name>
    <dbReference type="NCBI Taxonomy" id="157652"/>
    <lineage>
        <taxon>Eukaryota</taxon>
        <taxon>Viridiplantae</taxon>
        <taxon>Streptophyta</taxon>
        <taxon>Embryophyta</taxon>
        <taxon>Tracheophyta</taxon>
        <taxon>Spermatophyta</taxon>
        <taxon>Magnoliopsida</taxon>
        <taxon>eudicotyledons</taxon>
        <taxon>Gunneridae</taxon>
        <taxon>Pentapetalae</taxon>
        <taxon>rosids</taxon>
        <taxon>fabids</taxon>
        <taxon>Fabales</taxon>
        <taxon>Fabaceae</taxon>
        <taxon>Papilionoideae</taxon>
        <taxon>50 kb inversion clade</taxon>
        <taxon>NPAAA clade</taxon>
        <taxon>indigoferoid/millettioid clade</taxon>
        <taxon>Phaseoleae</taxon>
        <taxon>Mucuna</taxon>
    </lineage>
</organism>
<accession>A0A371FF35</accession>
<feature type="non-terminal residue" evidence="2">
    <location>
        <position position="779"/>
    </location>
</feature>
<dbReference type="SMART" id="SM00256">
    <property type="entry name" value="FBOX"/>
    <property type="match status" value="3"/>
</dbReference>
<dbReference type="Pfam" id="PF14299">
    <property type="entry name" value="PP2"/>
    <property type="match status" value="3"/>
</dbReference>
<evidence type="ECO:0000313" key="3">
    <source>
        <dbReference type="Proteomes" id="UP000257109"/>
    </source>
</evidence>
<dbReference type="Gene3D" id="1.20.1280.50">
    <property type="match status" value="1"/>
</dbReference>
<gene>
    <name evidence="2" type="primary">PP2B11</name>
    <name evidence="2" type="ORF">CR513_43039</name>
</gene>
<feature type="non-terminal residue" evidence="2">
    <location>
        <position position="1"/>
    </location>
</feature>
<evidence type="ECO:0000313" key="2">
    <source>
        <dbReference type="EMBL" id="RDX76919.1"/>
    </source>
</evidence>
<dbReference type="Proteomes" id="UP000257109">
    <property type="component" value="Unassembled WGS sequence"/>
</dbReference>
<keyword evidence="3" id="KW-1185">Reference proteome</keyword>
<dbReference type="PROSITE" id="PS50181">
    <property type="entry name" value="FBOX"/>
    <property type="match status" value="1"/>
</dbReference>